<sequence>MCLLEAGGGEVVSPGSALDNSKTNLCIVENREIKKRQLSLYASKGLYCVPPVYLRNLILAVGNKLQWSESVLPVFLPYLSRNNSDVRQDKTGLTFGTRHEKLAAQVFCFKTNQQRNTMLLLNALVILMVSAYAVNGRPTETSKITSSSGSVVENQGWDESQRPTPNIHPVSQTVASSTDSIPNGSSSTGSSSSLPSNVNHDVFSNQVDFAGADAHRALASLFGIPSSGFLANPVENQVAGFVPRGFRAGSGVSASAAAVSISS</sequence>
<dbReference type="InterPro" id="IPR036420">
    <property type="entry name" value="BRCT_dom_sf"/>
</dbReference>
<feature type="compositionally biased region" description="Polar residues" evidence="1">
    <location>
        <begin position="139"/>
        <end position="153"/>
    </location>
</feature>
<feature type="compositionally biased region" description="Polar residues" evidence="1">
    <location>
        <begin position="169"/>
        <end position="179"/>
    </location>
</feature>
<proteinExistence type="predicted"/>
<keyword evidence="3" id="KW-1185">Reference proteome</keyword>
<protein>
    <submittedName>
        <fullName evidence="2">Uncharacterized protein</fullName>
    </submittedName>
</protein>
<accession>A0ABQ9YVG8</accession>
<dbReference type="Proteomes" id="UP001234178">
    <property type="component" value="Unassembled WGS sequence"/>
</dbReference>
<comment type="caution">
    <text evidence="2">The sequence shown here is derived from an EMBL/GenBank/DDBJ whole genome shotgun (WGS) entry which is preliminary data.</text>
</comment>
<evidence type="ECO:0000256" key="1">
    <source>
        <dbReference type="SAM" id="MobiDB-lite"/>
    </source>
</evidence>
<dbReference type="Gene3D" id="3.40.50.10190">
    <property type="entry name" value="BRCT domain"/>
    <property type="match status" value="1"/>
</dbReference>
<organism evidence="2 3">
    <name type="scientific">Daphnia magna</name>
    <dbReference type="NCBI Taxonomy" id="35525"/>
    <lineage>
        <taxon>Eukaryota</taxon>
        <taxon>Metazoa</taxon>
        <taxon>Ecdysozoa</taxon>
        <taxon>Arthropoda</taxon>
        <taxon>Crustacea</taxon>
        <taxon>Branchiopoda</taxon>
        <taxon>Diplostraca</taxon>
        <taxon>Cladocera</taxon>
        <taxon>Anomopoda</taxon>
        <taxon>Daphniidae</taxon>
        <taxon>Daphnia</taxon>
    </lineage>
</organism>
<dbReference type="EMBL" id="JAOYFB010000001">
    <property type="protein sequence ID" value="KAK4004443.1"/>
    <property type="molecule type" value="Genomic_DNA"/>
</dbReference>
<feature type="compositionally biased region" description="Low complexity" evidence="1">
    <location>
        <begin position="180"/>
        <end position="197"/>
    </location>
</feature>
<reference evidence="2 3" key="1">
    <citation type="journal article" date="2023" name="Nucleic Acids Res.">
        <title>The hologenome of Daphnia magna reveals possible DNA methylation and microbiome-mediated evolution of the host genome.</title>
        <authorList>
            <person name="Chaturvedi A."/>
            <person name="Li X."/>
            <person name="Dhandapani V."/>
            <person name="Marshall H."/>
            <person name="Kissane S."/>
            <person name="Cuenca-Cambronero M."/>
            <person name="Asole G."/>
            <person name="Calvet F."/>
            <person name="Ruiz-Romero M."/>
            <person name="Marangio P."/>
            <person name="Guigo R."/>
            <person name="Rago D."/>
            <person name="Mirbahai L."/>
            <person name="Eastwood N."/>
            <person name="Colbourne J.K."/>
            <person name="Zhou J."/>
            <person name="Mallon E."/>
            <person name="Orsini L."/>
        </authorList>
    </citation>
    <scope>NUCLEOTIDE SEQUENCE [LARGE SCALE GENOMIC DNA]</scope>
    <source>
        <strain evidence="2">LRV0_1</strain>
    </source>
</reference>
<evidence type="ECO:0000313" key="2">
    <source>
        <dbReference type="EMBL" id="KAK4004443.1"/>
    </source>
</evidence>
<gene>
    <name evidence="2" type="ORF">OUZ56_006177</name>
</gene>
<feature type="region of interest" description="Disordered" evidence="1">
    <location>
        <begin position="139"/>
        <end position="197"/>
    </location>
</feature>
<name>A0ABQ9YVG8_9CRUS</name>
<evidence type="ECO:0000313" key="3">
    <source>
        <dbReference type="Proteomes" id="UP001234178"/>
    </source>
</evidence>